<dbReference type="Proteomes" id="UP000054703">
    <property type="component" value="Unassembled WGS sequence"/>
</dbReference>
<dbReference type="SUPFAM" id="SSF56219">
    <property type="entry name" value="DNase I-like"/>
    <property type="match status" value="1"/>
</dbReference>
<proteinExistence type="predicted"/>
<gene>
    <name evidence="1" type="ORF">Lsan_3245</name>
</gene>
<evidence type="ECO:0000313" key="2">
    <source>
        <dbReference type="Proteomes" id="UP000054703"/>
    </source>
</evidence>
<dbReference type="STRING" id="45074.Lsan_3245"/>
<name>A0A0W0YFG6_9GAMM</name>
<protein>
    <recommendedName>
        <fullName evidence="3">Endonuclease/Exonuclease/phosphatase family protein</fullName>
    </recommendedName>
</protein>
<organism evidence="1 2">
    <name type="scientific">Legionella santicrucis</name>
    <dbReference type="NCBI Taxonomy" id="45074"/>
    <lineage>
        <taxon>Bacteria</taxon>
        <taxon>Pseudomonadati</taxon>
        <taxon>Pseudomonadota</taxon>
        <taxon>Gammaproteobacteria</taxon>
        <taxon>Legionellales</taxon>
        <taxon>Legionellaceae</taxon>
        <taxon>Legionella</taxon>
    </lineage>
</organism>
<dbReference type="RefSeq" id="WP_058515184.1">
    <property type="nucleotide sequence ID" value="NZ_CAAAIH010000074.1"/>
</dbReference>
<evidence type="ECO:0008006" key="3">
    <source>
        <dbReference type="Google" id="ProtNLM"/>
    </source>
</evidence>
<accession>A0A0W0YFG6</accession>
<evidence type="ECO:0000313" key="1">
    <source>
        <dbReference type="EMBL" id="KTD55693.1"/>
    </source>
</evidence>
<sequence length="273" mass="30523">MKYVNKYFWQFVISIFLSSILIATKVNATAVHILQANLFSWSTMDKKKNPPPIVRMTSYINEHNFDFITTQENDYLLMDSVYKLDQKYKIAGIREDASIFYDSSRWAMVENSQKTIPMTSDGGGRRVAVFSQFKNLKSGEIVALGTTHLCIAWGGHADCVGGQVSAHNNDARAISAFMEEYSARVKIPTFITGDFNNLQDNLNQAQIMESTFVNYGLAAVKSNGTFIGPTFGNAVIDFVYFRQAILKNASLYTQIQGNPSDHSAIDVTFQIGL</sequence>
<dbReference type="InterPro" id="IPR036691">
    <property type="entry name" value="Endo/exonu/phosph_ase_sf"/>
</dbReference>
<dbReference type="EMBL" id="LNYU01000085">
    <property type="protein sequence ID" value="KTD55693.1"/>
    <property type="molecule type" value="Genomic_DNA"/>
</dbReference>
<dbReference type="Gene3D" id="3.60.10.10">
    <property type="entry name" value="Endonuclease/exonuclease/phosphatase"/>
    <property type="match status" value="1"/>
</dbReference>
<dbReference type="OrthoDB" id="9793162at2"/>
<reference evidence="1 2" key="1">
    <citation type="submission" date="2015-11" db="EMBL/GenBank/DDBJ databases">
        <title>Genomic analysis of 38 Legionella species identifies large and diverse effector repertoires.</title>
        <authorList>
            <person name="Burstein D."/>
            <person name="Amaro F."/>
            <person name="Zusman T."/>
            <person name="Lifshitz Z."/>
            <person name="Cohen O."/>
            <person name="Gilbert J.A."/>
            <person name="Pupko T."/>
            <person name="Shuman H.A."/>
            <person name="Segal G."/>
        </authorList>
    </citation>
    <scope>NUCLEOTIDE SEQUENCE [LARGE SCALE GENOMIC DNA]</scope>
    <source>
        <strain evidence="1 2">SC-63-C7</strain>
    </source>
</reference>
<keyword evidence="2" id="KW-1185">Reference proteome</keyword>
<comment type="caution">
    <text evidence="1">The sequence shown here is derived from an EMBL/GenBank/DDBJ whole genome shotgun (WGS) entry which is preliminary data.</text>
</comment>
<dbReference type="AlphaFoldDB" id="A0A0W0YFG6"/>
<dbReference type="PATRIC" id="fig|45074.5.peg.3492"/>